<gene>
    <name evidence="2" type="ORF">GO988_15280</name>
</gene>
<dbReference type="PANTHER" id="PTHR39162">
    <property type="entry name" value="GLL3345 PROTEIN"/>
    <property type="match status" value="1"/>
</dbReference>
<comment type="caution">
    <text evidence="2">The sequence shown here is derived from an EMBL/GenBank/DDBJ whole genome shotgun (WGS) entry which is preliminary data.</text>
</comment>
<name>A0A7K1TH40_9BACT</name>
<dbReference type="InterPro" id="IPR014229">
    <property type="entry name" value="Spore_YtfJ"/>
</dbReference>
<proteinExistence type="predicted"/>
<keyword evidence="1" id="KW-1133">Transmembrane helix</keyword>
<dbReference type="Pfam" id="PF09579">
    <property type="entry name" value="Spore_YtfJ"/>
    <property type="match status" value="1"/>
</dbReference>
<keyword evidence="1" id="KW-0812">Transmembrane</keyword>
<dbReference type="PANTHER" id="PTHR39162:SF1">
    <property type="entry name" value="SPORULATION PROTEIN YTFJ"/>
    <property type="match status" value="1"/>
</dbReference>
<evidence type="ECO:0000313" key="3">
    <source>
        <dbReference type="Proteomes" id="UP000441336"/>
    </source>
</evidence>
<reference evidence="2 3" key="1">
    <citation type="submission" date="2019-12" db="EMBL/GenBank/DDBJ databases">
        <title>Hymenobacter sp. HMF4947 Genome sequencing and assembly.</title>
        <authorList>
            <person name="Kang H."/>
            <person name="Cha I."/>
            <person name="Kim H."/>
            <person name="Joh K."/>
        </authorList>
    </citation>
    <scope>NUCLEOTIDE SEQUENCE [LARGE SCALE GENOMIC DNA]</scope>
    <source>
        <strain evidence="2 3">HMF4947</strain>
    </source>
</reference>
<protein>
    <submittedName>
        <fullName evidence="2">Sporulation protein</fullName>
    </submittedName>
</protein>
<sequence length="129" mass="13335">MTTLTSATEPVLSLLERLGQQLSTSTQTIYGQPVERDGVTVIPVARAYYGFGGGGGSGTETNEKAGSGAGAGAGVALTPIGYIELRQGRSRFRPIRSSVVPLVAVSGAIAWLLLQSVPRLLGKRGANYS</sequence>
<dbReference type="AlphaFoldDB" id="A0A7K1TH40"/>
<dbReference type="EMBL" id="WQKZ01000003">
    <property type="protein sequence ID" value="MVN77694.1"/>
    <property type="molecule type" value="Genomic_DNA"/>
</dbReference>
<evidence type="ECO:0000256" key="1">
    <source>
        <dbReference type="SAM" id="Phobius"/>
    </source>
</evidence>
<keyword evidence="3" id="KW-1185">Reference proteome</keyword>
<dbReference type="Proteomes" id="UP000441336">
    <property type="component" value="Unassembled WGS sequence"/>
</dbReference>
<dbReference type="RefSeq" id="WP_157566950.1">
    <property type="nucleotide sequence ID" value="NZ_WQKZ01000003.1"/>
</dbReference>
<feature type="transmembrane region" description="Helical" evidence="1">
    <location>
        <begin position="95"/>
        <end position="114"/>
    </location>
</feature>
<keyword evidence="1" id="KW-0472">Membrane</keyword>
<accession>A0A7K1TH40</accession>
<organism evidence="2 3">
    <name type="scientific">Hymenobacter ginkgonis</name>
    <dbReference type="NCBI Taxonomy" id="2682976"/>
    <lineage>
        <taxon>Bacteria</taxon>
        <taxon>Pseudomonadati</taxon>
        <taxon>Bacteroidota</taxon>
        <taxon>Cytophagia</taxon>
        <taxon>Cytophagales</taxon>
        <taxon>Hymenobacteraceae</taxon>
        <taxon>Hymenobacter</taxon>
    </lineage>
</organism>
<evidence type="ECO:0000313" key="2">
    <source>
        <dbReference type="EMBL" id="MVN77694.1"/>
    </source>
</evidence>